<name>A0A9D2SYJ0_9FIRM</name>
<evidence type="ECO:0000313" key="2">
    <source>
        <dbReference type="Proteomes" id="UP000823894"/>
    </source>
</evidence>
<comment type="caution">
    <text evidence="1">The sequence shown here is derived from an EMBL/GenBank/DDBJ whole genome shotgun (WGS) entry which is preliminary data.</text>
</comment>
<dbReference type="AlphaFoldDB" id="A0A9D2SYJ0"/>
<reference evidence="1" key="2">
    <citation type="submission" date="2021-04" db="EMBL/GenBank/DDBJ databases">
        <authorList>
            <person name="Gilroy R."/>
        </authorList>
    </citation>
    <scope>NUCLEOTIDE SEQUENCE</scope>
    <source>
        <strain evidence="1">ChiGjej1B1-1692</strain>
    </source>
</reference>
<protein>
    <submittedName>
        <fullName evidence="1">XRE family transcriptional regulator</fullName>
    </submittedName>
</protein>
<dbReference type="Proteomes" id="UP000823894">
    <property type="component" value="Unassembled WGS sequence"/>
</dbReference>
<reference evidence="1" key="1">
    <citation type="journal article" date="2021" name="PeerJ">
        <title>Extensive microbial diversity within the chicken gut microbiome revealed by metagenomics and culture.</title>
        <authorList>
            <person name="Gilroy R."/>
            <person name="Ravi A."/>
            <person name="Getino M."/>
            <person name="Pursley I."/>
            <person name="Horton D.L."/>
            <person name="Alikhan N.F."/>
            <person name="Baker D."/>
            <person name="Gharbi K."/>
            <person name="Hall N."/>
            <person name="Watson M."/>
            <person name="Adriaenssens E.M."/>
            <person name="Foster-Nyarko E."/>
            <person name="Jarju S."/>
            <person name="Secka A."/>
            <person name="Antonio M."/>
            <person name="Oren A."/>
            <person name="Chaudhuri R.R."/>
            <person name="La Ragione R."/>
            <person name="Hildebrand F."/>
            <person name="Pallen M.J."/>
        </authorList>
    </citation>
    <scope>NUCLEOTIDE SEQUENCE</scope>
    <source>
        <strain evidence="1">ChiGjej1B1-1692</strain>
    </source>
</reference>
<gene>
    <name evidence="1" type="ORF">H9757_05995</name>
</gene>
<evidence type="ECO:0000313" key="1">
    <source>
        <dbReference type="EMBL" id="HJC38595.1"/>
    </source>
</evidence>
<sequence length="416" mass="48566">MQEAYVITLIGSDNYYRRKNVKLFFEEFRLPSLSFPAATYKAETIPETDDVILLNTQTEINNALLRILSLEFSREAGHIRMLIQPDYSFLLDLLVSEGIGKSNVLIDHIICLDNNTDFSKGKNDYNLNCLKSILPLYGSIRKYETFYYYDNISSKNDSFTLFPYIIITSEYACLLTADIRKGYITRSPESLEMLCGIFDDYLEKSSCLLKRIDNLLEQLDYAQNLVHVNMPAYSFQMTPCLTFFMDAHFADKYVIQELPNRSAFIERFVDYVNNMSESRNTSSMYSVFSLEGLLRFMETGEIGEYPSSAYNRPDMEDRVCLARQLLQACRTYNYRMLKNNIGSLDNELYLFISQTRGYLMLNSPVTNNLIYLDIEEPGLLFTFFDFCDNMDERLFFTKEEMIEQLKAIIEKYQKLL</sequence>
<proteinExistence type="predicted"/>
<organism evidence="1 2">
    <name type="scientific">Candidatus Mediterraneibacter faecigallinarum</name>
    <dbReference type="NCBI Taxonomy" id="2838669"/>
    <lineage>
        <taxon>Bacteria</taxon>
        <taxon>Bacillati</taxon>
        <taxon>Bacillota</taxon>
        <taxon>Clostridia</taxon>
        <taxon>Lachnospirales</taxon>
        <taxon>Lachnospiraceae</taxon>
        <taxon>Mediterraneibacter</taxon>
    </lineage>
</organism>
<accession>A0A9D2SYJ0</accession>
<dbReference type="EMBL" id="DWWK01000087">
    <property type="protein sequence ID" value="HJC38595.1"/>
    <property type="molecule type" value="Genomic_DNA"/>
</dbReference>